<comment type="caution">
    <text evidence="1">The sequence shown here is derived from an EMBL/GenBank/DDBJ whole genome shotgun (WGS) entry which is preliminary data.</text>
</comment>
<dbReference type="EMBL" id="JRPN01000024">
    <property type="protein sequence ID" value="KGT75824.1"/>
    <property type="molecule type" value="Genomic_DNA"/>
</dbReference>
<dbReference type="AlphaFoldDB" id="A0A0A3XRA8"/>
<dbReference type="RefSeq" id="WP_041958590.1">
    <property type="nucleotide sequence ID" value="NZ_JRPN01000024.1"/>
</dbReference>
<protein>
    <submittedName>
        <fullName evidence="1">Uncharacterized protein</fullName>
    </submittedName>
</protein>
<dbReference type="Proteomes" id="UP000030377">
    <property type="component" value="Unassembled WGS sequence"/>
</dbReference>
<accession>A0A0A3XRA8</accession>
<gene>
    <name evidence="1" type="ORF">MA20_32060</name>
</gene>
<organism evidence="1 2">
    <name type="scientific">Bradyrhizobium japonicum</name>
    <dbReference type="NCBI Taxonomy" id="375"/>
    <lineage>
        <taxon>Bacteria</taxon>
        <taxon>Pseudomonadati</taxon>
        <taxon>Pseudomonadota</taxon>
        <taxon>Alphaproteobacteria</taxon>
        <taxon>Hyphomicrobiales</taxon>
        <taxon>Nitrobacteraceae</taxon>
        <taxon>Bradyrhizobium</taxon>
    </lineage>
</organism>
<proteinExistence type="predicted"/>
<name>A0A0A3XRA8_BRAJP</name>
<sequence length="109" mass="12173">MKPLSEHMTVLIATAEDMMRRPVHQIPTHLPAGFSEVAAAIKQADNSPCDGIRATRPAVVMCTAIEAYFAEPQSQDYWQMLIGATLPLLRRAAWQALRNERAVSEEARR</sequence>
<evidence type="ECO:0000313" key="2">
    <source>
        <dbReference type="Proteomes" id="UP000030377"/>
    </source>
</evidence>
<reference evidence="1 2" key="1">
    <citation type="submission" date="2014-09" db="EMBL/GenBank/DDBJ databases">
        <title>Draft genome of Bradyrhizobium japonicum Is-34.</title>
        <authorList>
            <person name="Tsurumaru H."/>
            <person name="Yamakawa T."/>
            <person name="Hashimoto S."/>
            <person name="Okizaki K."/>
            <person name="Kanesaki Y."/>
            <person name="Yoshikawa H."/>
            <person name="Yajima S."/>
        </authorList>
    </citation>
    <scope>NUCLEOTIDE SEQUENCE [LARGE SCALE GENOMIC DNA]</scope>
    <source>
        <strain evidence="1 2">Is-34</strain>
    </source>
</reference>
<evidence type="ECO:0000313" key="1">
    <source>
        <dbReference type="EMBL" id="KGT75824.1"/>
    </source>
</evidence>